<feature type="transmembrane region" description="Helical" evidence="9">
    <location>
        <begin position="20"/>
        <end position="38"/>
    </location>
</feature>
<evidence type="ECO:0000256" key="7">
    <source>
        <dbReference type="ARBA" id="ARBA00035642"/>
    </source>
</evidence>
<protein>
    <submittedName>
        <fullName evidence="11">Glycine betaine/proline transport system substrate-binding protein</fullName>
    </submittedName>
</protein>
<sequence length="586" mass="63977">MVEFFESIRIPLGRWVADAVDWMIANWSAFFSVVSWIFQSINELLQTILLTPPFWVWLLVFTLLGWWAKGWKLALGTFIGFSIVWGIDQWTNAMQSLSLVLLASAIAVLIGIPLGIWAARSKRASYTLRPILDFLQTMPAFVYLIPFVVLFSVGVVPAIVATILFAIAPAVRFTELGIKQVDKEVVESAYAFGATPRRVLFQVQLPLAKQTIMGGINQVIMLSLSMVVIAGMVGAGGLGADVVTALNRVNMSLGAEAGLSVVILAMFLDRVTGSRSGRHAQSDAAPRSLTDRLVKPIALIASLVLAFGWTIVGTVAGGSSATARDTIRIGVPSGWDEGIVMSNLAKVALEEQGYNVELQDAEVGVIFTGLAEGDFDLLMDGWLPITHADYVEKYGDRIEDMGVWYDNAKLTIAVNSDAPIQSLEELADNADVFNNEIIGIDAGAGLTQVTEDEVIPQYGLEGMDFKISSTATMLGALKGAMDSGDDIVVTLWSPHWAYDAFDIRDLEDPNEALGGAEEVHSFSRDGFSDEFPEIADMIRDLTLTDEQLYSLENYVLNEKEGKNLVGDTQAWLEDNPDVMDLFRVEQ</sequence>
<accession>A0ABY0VB24</accession>
<dbReference type="Gene3D" id="3.40.190.100">
    <property type="entry name" value="Glycine betaine-binding periplasmic protein, domain 2"/>
    <property type="match status" value="1"/>
</dbReference>
<feature type="transmembrane region" description="Helical" evidence="9">
    <location>
        <begin position="140"/>
        <end position="167"/>
    </location>
</feature>
<dbReference type="PANTHER" id="PTHR47737:SF1">
    <property type="entry name" value="GLYCINE BETAINE_PROLINE BETAINE TRANSPORT SYSTEM PERMEASE PROTEIN PROW"/>
    <property type="match status" value="1"/>
</dbReference>
<evidence type="ECO:0000256" key="9">
    <source>
        <dbReference type="RuleBase" id="RU363032"/>
    </source>
</evidence>
<feature type="transmembrane region" description="Helical" evidence="9">
    <location>
        <begin position="99"/>
        <end position="120"/>
    </location>
</feature>
<evidence type="ECO:0000313" key="12">
    <source>
        <dbReference type="Proteomes" id="UP000198976"/>
    </source>
</evidence>
<evidence type="ECO:0000256" key="5">
    <source>
        <dbReference type="ARBA" id="ARBA00022989"/>
    </source>
</evidence>
<dbReference type="Gene3D" id="3.40.190.10">
    <property type="entry name" value="Periplasmic binding protein-like II"/>
    <property type="match status" value="1"/>
</dbReference>
<evidence type="ECO:0000256" key="3">
    <source>
        <dbReference type="ARBA" id="ARBA00022475"/>
    </source>
</evidence>
<dbReference type="Proteomes" id="UP000198976">
    <property type="component" value="Chromosome I"/>
</dbReference>
<keyword evidence="4 9" id="KW-0812">Transmembrane</keyword>
<keyword evidence="12" id="KW-1185">Reference proteome</keyword>
<feature type="transmembrane region" description="Helical" evidence="9">
    <location>
        <begin position="70"/>
        <end position="87"/>
    </location>
</feature>
<evidence type="ECO:0000256" key="2">
    <source>
        <dbReference type="ARBA" id="ARBA00022448"/>
    </source>
</evidence>
<comment type="similarity">
    <text evidence="8">In the N-terminal section; belongs to the binding-protein-dependent transport system permease family.</text>
</comment>
<dbReference type="Pfam" id="PF00528">
    <property type="entry name" value="BPD_transp_1"/>
    <property type="match status" value="1"/>
</dbReference>
<dbReference type="InterPro" id="IPR035906">
    <property type="entry name" value="MetI-like_sf"/>
</dbReference>
<evidence type="ECO:0000256" key="4">
    <source>
        <dbReference type="ARBA" id="ARBA00022692"/>
    </source>
</evidence>
<evidence type="ECO:0000259" key="10">
    <source>
        <dbReference type="PROSITE" id="PS50928"/>
    </source>
</evidence>
<evidence type="ECO:0000256" key="8">
    <source>
        <dbReference type="ARBA" id="ARBA00035652"/>
    </source>
</evidence>
<name>A0ABY0VB24_9ACTO</name>
<comment type="similarity">
    <text evidence="7">In the C-terminal section; belongs to the OsmX family.</text>
</comment>
<comment type="similarity">
    <text evidence="9">Belongs to the binding-protein-dependent transport system permease family.</text>
</comment>
<keyword evidence="3" id="KW-1003">Cell membrane</keyword>
<organism evidence="11 12">
    <name type="scientific">Schaalia radingae</name>
    <dbReference type="NCBI Taxonomy" id="131110"/>
    <lineage>
        <taxon>Bacteria</taxon>
        <taxon>Bacillati</taxon>
        <taxon>Actinomycetota</taxon>
        <taxon>Actinomycetes</taxon>
        <taxon>Actinomycetales</taxon>
        <taxon>Actinomycetaceae</taxon>
        <taxon>Schaalia</taxon>
    </lineage>
</organism>
<feature type="transmembrane region" description="Helical" evidence="9">
    <location>
        <begin position="297"/>
        <end position="318"/>
    </location>
</feature>
<keyword evidence="2 9" id="KW-0813">Transport</keyword>
<dbReference type="InterPro" id="IPR000515">
    <property type="entry name" value="MetI-like"/>
</dbReference>
<proteinExistence type="inferred from homology"/>
<feature type="transmembrane region" description="Helical" evidence="9">
    <location>
        <begin position="45"/>
        <end position="64"/>
    </location>
</feature>
<feature type="transmembrane region" description="Helical" evidence="9">
    <location>
        <begin position="219"/>
        <end position="239"/>
    </location>
</feature>
<keyword evidence="6 9" id="KW-0472">Membrane</keyword>
<feature type="domain" description="ABC transmembrane type-1" evidence="10">
    <location>
        <begin position="93"/>
        <end position="272"/>
    </location>
</feature>
<dbReference type="SUPFAM" id="SSF161098">
    <property type="entry name" value="MetI-like"/>
    <property type="match status" value="1"/>
</dbReference>
<dbReference type="CDD" id="cd13639">
    <property type="entry name" value="PBP2_OpuAC_like"/>
    <property type="match status" value="1"/>
</dbReference>
<dbReference type="SUPFAM" id="SSF53850">
    <property type="entry name" value="Periplasmic binding protein-like II"/>
    <property type="match status" value="1"/>
</dbReference>
<dbReference type="PANTHER" id="PTHR47737">
    <property type="entry name" value="GLYCINE BETAINE/PROLINE BETAINE TRANSPORT SYSTEM PERMEASE PROTEIN PROW"/>
    <property type="match status" value="1"/>
</dbReference>
<reference evidence="11 12" key="1">
    <citation type="submission" date="2016-10" db="EMBL/GenBank/DDBJ databases">
        <authorList>
            <person name="Varghese N."/>
            <person name="Submissions S."/>
        </authorList>
    </citation>
    <scope>NUCLEOTIDE SEQUENCE [LARGE SCALE GENOMIC DNA]</scope>
    <source>
        <strain evidence="11 12">DSM 9169</strain>
    </source>
</reference>
<dbReference type="CDD" id="cd06261">
    <property type="entry name" value="TM_PBP2"/>
    <property type="match status" value="1"/>
</dbReference>
<dbReference type="EMBL" id="LT629792">
    <property type="protein sequence ID" value="SDU04899.1"/>
    <property type="molecule type" value="Genomic_DNA"/>
</dbReference>
<dbReference type="InterPro" id="IPR007210">
    <property type="entry name" value="ABC_Gly_betaine_transp_sub-bd"/>
</dbReference>
<evidence type="ECO:0000256" key="6">
    <source>
        <dbReference type="ARBA" id="ARBA00023136"/>
    </source>
</evidence>
<dbReference type="PROSITE" id="PS50928">
    <property type="entry name" value="ABC_TM1"/>
    <property type="match status" value="1"/>
</dbReference>
<evidence type="ECO:0000256" key="1">
    <source>
        <dbReference type="ARBA" id="ARBA00004141"/>
    </source>
</evidence>
<evidence type="ECO:0000313" key="11">
    <source>
        <dbReference type="EMBL" id="SDU04899.1"/>
    </source>
</evidence>
<gene>
    <name evidence="11" type="ORF">SAMN04489714_1850</name>
</gene>
<dbReference type="Pfam" id="PF04069">
    <property type="entry name" value="OpuAC"/>
    <property type="match status" value="1"/>
</dbReference>
<dbReference type="RefSeq" id="WP_092648857.1">
    <property type="nucleotide sequence ID" value="NZ_LT629792.1"/>
</dbReference>
<keyword evidence="5 9" id="KW-1133">Transmembrane helix</keyword>
<comment type="subcellular location">
    <subcellularLocation>
        <location evidence="9">Cell membrane</location>
        <topology evidence="9">Multi-pass membrane protein</topology>
    </subcellularLocation>
    <subcellularLocation>
        <location evidence="1">Membrane</location>
        <topology evidence="1">Multi-pass membrane protein</topology>
    </subcellularLocation>
</comment>
<feature type="transmembrane region" description="Helical" evidence="9">
    <location>
        <begin position="251"/>
        <end position="268"/>
    </location>
</feature>
<dbReference type="Gene3D" id="1.10.3720.10">
    <property type="entry name" value="MetI-like"/>
    <property type="match status" value="1"/>
</dbReference>